<dbReference type="Proteomes" id="UP000269265">
    <property type="component" value="Unassembled WGS sequence"/>
</dbReference>
<sequence length="534" mass="57131">MMERMSSRILPGMPALRRARGLRLAPLPGLPAALLAAGMLLCHAMSWGQPLPQPVTAGGAGNAWTSAPTPPLLPAPIAQALLDSGLPLSAVSLWMQAVDEDRPRLALHGDTPRQMASVMKLLTTGVALRTLGPAYRWHTAAALAGRLDAQGVLRGDVHIKASGDPSLDSMRLAEALRVWRAAGLREIRGDVVVDRSVFALSPYDAAAFDEQPLKPYNAGPDAWLLAHGAVSLVLRPDLAKPGQARVTLSPDMAGIKLDAHVTLDSQAPCGDWRQALQLDIDSGPAQRRAVRLRGRYPAACQDQAWPLRWPAATENEHSARVFEAAWHDVGGRLRGQVREGPWPTHTTTPWNEWVSPPLAEVIRDINKFSNNVMARQLFLTLGLDADIGHATLDTARARVSDQVRQATREHAGAASPCDGAALQLDNGSGLSRIEIASAHCMARWVQVMWADPLMPEWLASLPVAGVDGTARRLGVAIGQAHLKTGSLEGVASIAGIVQSQNGRRWVVVVVVNAPRAADARGLLQATTAWAADHP</sequence>
<keyword evidence="3" id="KW-0121">Carboxypeptidase</keyword>
<evidence type="ECO:0000256" key="1">
    <source>
        <dbReference type="ARBA" id="ARBA00006096"/>
    </source>
</evidence>
<dbReference type="AlphaFoldDB" id="A0A3R8YPA4"/>
<comment type="caution">
    <text evidence="3">The sequence shown here is derived from an EMBL/GenBank/DDBJ whole genome shotgun (WGS) entry which is preliminary data.</text>
</comment>
<keyword evidence="3" id="KW-0645">Protease</keyword>
<dbReference type="InterPro" id="IPR012338">
    <property type="entry name" value="Beta-lactam/transpept-like"/>
</dbReference>
<dbReference type="Pfam" id="PF02113">
    <property type="entry name" value="Peptidase_S13"/>
    <property type="match status" value="1"/>
</dbReference>
<dbReference type="NCBIfam" id="TIGR00666">
    <property type="entry name" value="PBP4"/>
    <property type="match status" value="1"/>
</dbReference>
<dbReference type="PRINTS" id="PR00922">
    <property type="entry name" value="DADACBPTASE3"/>
</dbReference>
<comment type="similarity">
    <text evidence="1">Belongs to the peptidase S13 family.</text>
</comment>
<evidence type="ECO:0000256" key="2">
    <source>
        <dbReference type="ARBA" id="ARBA00022801"/>
    </source>
</evidence>
<dbReference type="EC" id="3.4.16.4" evidence="3"/>
<dbReference type="PANTHER" id="PTHR30023:SF0">
    <property type="entry name" value="PENICILLIN-SENSITIVE CARBOXYPEPTIDASE A"/>
    <property type="match status" value="1"/>
</dbReference>
<evidence type="ECO:0000313" key="3">
    <source>
        <dbReference type="EMBL" id="RRS04912.1"/>
    </source>
</evidence>
<evidence type="ECO:0000313" key="4">
    <source>
        <dbReference type="Proteomes" id="UP000269265"/>
    </source>
</evidence>
<proteinExistence type="inferred from homology"/>
<reference evidence="3 4" key="1">
    <citation type="submission" date="2018-12" db="EMBL/GenBank/DDBJ databases">
        <title>The whole draft genome of Aquabacterium sp. SJQ9.</title>
        <authorList>
            <person name="Sun L."/>
            <person name="Gao X."/>
            <person name="Chen W."/>
            <person name="Huang K."/>
        </authorList>
    </citation>
    <scope>NUCLEOTIDE SEQUENCE [LARGE SCALE GENOMIC DNA]</scope>
    <source>
        <strain evidence="3 4">SJQ9</strain>
    </source>
</reference>
<dbReference type="Gene3D" id="3.40.710.10">
    <property type="entry name" value="DD-peptidase/beta-lactamase superfamily"/>
    <property type="match status" value="1"/>
</dbReference>
<keyword evidence="2 3" id="KW-0378">Hydrolase</keyword>
<dbReference type="PANTHER" id="PTHR30023">
    <property type="entry name" value="D-ALANYL-D-ALANINE CARBOXYPEPTIDASE"/>
    <property type="match status" value="1"/>
</dbReference>
<dbReference type="InterPro" id="IPR000667">
    <property type="entry name" value="Peptidase_S13"/>
</dbReference>
<dbReference type="SUPFAM" id="SSF56601">
    <property type="entry name" value="beta-lactamase/transpeptidase-like"/>
    <property type="match status" value="1"/>
</dbReference>
<name>A0A3R8YPA4_9BURK</name>
<gene>
    <name evidence="3" type="primary">dacB</name>
    <name evidence="3" type="ORF">EIP75_08025</name>
</gene>
<dbReference type="GO" id="GO:0000270">
    <property type="term" value="P:peptidoglycan metabolic process"/>
    <property type="evidence" value="ECO:0007669"/>
    <property type="project" value="TreeGrafter"/>
</dbReference>
<dbReference type="GO" id="GO:0009002">
    <property type="term" value="F:serine-type D-Ala-D-Ala carboxypeptidase activity"/>
    <property type="evidence" value="ECO:0007669"/>
    <property type="project" value="UniProtKB-EC"/>
</dbReference>
<organism evidence="3 4">
    <name type="scientific">Aquabacterium soli</name>
    <dbReference type="NCBI Taxonomy" id="2493092"/>
    <lineage>
        <taxon>Bacteria</taxon>
        <taxon>Pseudomonadati</taxon>
        <taxon>Pseudomonadota</taxon>
        <taxon>Betaproteobacteria</taxon>
        <taxon>Burkholderiales</taxon>
        <taxon>Aquabacterium</taxon>
    </lineage>
</organism>
<dbReference type="GO" id="GO:0006508">
    <property type="term" value="P:proteolysis"/>
    <property type="evidence" value="ECO:0007669"/>
    <property type="project" value="InterPro"/>
</dbReference>
<accession>A0A3R8YPA4</accession>
<protein>
    <submittedName>
        <fullName evidence="3">D-alanyl-D-alanine carboxypeptidase/D-alanyl-D-alanine-endopeptidase</fullName>
        <ecNumber evidence="3">3.4.16.4</ecNumber>
    </submittedName>
</protein>
<keyword evidence="4" id="KW-1185">Reference proteome</keyword>
<dbReference type="EMBL" id="RSED01000005">
    <property type="protein sequence ID" value="RRS04912.1"/>
    <property type="molecule type" value="Genomic_DNA"/>
</dbReference>
<dbReference type="Gene3D" id="3.50.80.20">
    <property type="entry name" value="D-Ala-D-Ala carboxypeptidase C, peptidase S13"/>
    <property type="match status" value="1"/>
</dbReference>